<dbReference type="AlphaFoldDB" id="A0A6A6F734"/>
<name>A0A6A6F734_9PEZI</name>
<reference evidence="1" key="1">
    <citation type="journal article" date="2020" name="Stud. Mycol.">
        <title>101 Dothideomycetes genomes: a test case for predicting lifestyles and emergence of pathogens.</title>
        <authorList>
            <person name="Haridas S."/>
            <person name="Albert R."/>
            <person name="Binder M."/>
            <person name="Bloem J."/>
            <person name="Labutti K."/>
            <person name="Salamov A."/>
            <person name="Andreopoulos B."/>
            <person name="Baker S."/>
            <person name="Barry K."/>
            <person name="Bills G."/>
            <person name="Bluhm B."/>
            <person name="Cannon C."/>
            <person name="Castanera R."/>
            <person name="Culley D."/>
            <person name="Daum C."/>
            <person name="Ezra D."/>
            <person name="Gonzalez J."/>
            <person name="Henrissat B."/>
            <person name="Kuo A."/>
            <person name="Liang C."/>
            <person name="Lipzen A."/>
            <person name="Lutzoni F."/>
            <person name="Magnuson J."/>
            <person name="Mondo S."/>
            <person name="Nolan M."/>
            <person name="Ohm R."/>
            <person name="Pangilinan J."/>
            <person name="Park H.-J."/>
            <person name="Ramirez L."/>
            <person name="Alfaro M."/>
            <person name="Sun H."/>
            <person name="Tritt A."/>
            <person name="Yoshinaga Y."/>
            <person name="Zwiers L.-H."/>
            <person name="Turgeon B."/>
            <person name="Goodwin S."/>
            <person name="Spatafora J."/>
            <person name="Crous P."/>
            <person name="Grigoriev I."/>
        </authorList>
    </citation>
    <scope>NUCLEOTIDE SEQUENCE</scope>
    <source>
        <strain evidence="1">SCOH1-5</strain>
    </source>
</reference>
<accession>A0A6A6F734</accession>
<dbReference type="Proteomes" id="UP000799539">
    <property type="component" value="Unassembled WGS sequence"/>
</dbReference>
<protein>
    <submittedName>
        <fullName evidence="1">Uncharacterized protein</fullName>
    </submittedName>
</protein>
<gene>
    <name evidence="1" type="ORF">CERZMDRAFT_91311</name>
</gene>
<dbReference type="EMBL" id="ML992685">
    <property type="protein sequence ID" value="KAF2209775.1"/>
    <property type="molecule type" value="Genomic_DNA"/>
</dbReference>
<proteinExistence type="predicted"/>
<organism evidence="1 2">
    <name type="scientific">Cercospora zeae-maydis SCOH1-5</name>
    <dbReference type="NCBI Taxonomy" id="717836"/>
    <lineage>
        <taxon>Eukaryota</taxon>
        <taxon>Fungi</taxon>
        <taxon>Dikarya</taxon>
        <taxon>Ascomycota</taxon>
        <taxon>Pezizomycotina</taxon>
        <taxon>Dothideomycetes</taxon>
        <taxon>Dothideomycetidae</taxon>
        <taxon>Mycosphaerellales</taxon>
        <taxon>Mycosphaerellaceae</taxon>
        <taxon>Cercospora</taxon>
    </lineage>
</organism>
<sequence length="119" mass="13541">MKNECATVDSIMKAVYLTGCLRTVIHCPHAAWILFSQAPFQMPLVRAEWSYQPEQYDHPSVVVRIELRIATDTYPLLDTLTYVKPAAYHRSSFRIPRSRARARVAAVFDSSCLLACSFC</sequence>
<evidence type="ECO:0000313" key="2">
    <source>
        <dbReference type="Proteomes" id="UP000799539"/>
    </source>
</evidence>
<evidence type="ECO:0000313" key="1">
    <source>
        <dbReference type="EMBL" id="KAF2209775.1"/>
    </source>
</evidence>
<keyword evidence="2" id="KW-1185">Reference proteome</keyword>